<feature type="region of interest" description="Disordered" evidence="1">
    <location>
        <begin position="143"/>
        <end position="165"/>
    </location>
</feature>
<dbReference type="EMBL" id="JBEHCU010008104">
    <property type="protein sequence ID" value="KAL1388271.1"/>
    <property type="molecule type" value="Genomic_DNA"/>
</dbReference>
<evidence type="ECO:0000259" key="2">
    <source>
        <dbReference type="Pfam" id="PF16858"/>
    </source>
</evidence>
<feature type="region of interest" description="Disordered" evidence="1">
    <location>
        <begin position="372"/>
        <end position="457"/>
    </location>
</feature>
<protein>
    <recommendedName>
        <fullName evidence="2">Condensin-2 complex subunit H2 C-terminal domain-containing protein</fullName>
    </recommendedName>
</protein>
<feature type="compositionally biased region" description="Polar residues" evidence="1">
    <location>
        <begin position="699"/>
        <end position="724"/>
    </location>
</feature>
<feature type="region of interest" description="Disordered" evidence="1">
    <location>
        <begin position="638"/>
        <end position="679"/>
    </location>
</feature>
<feature type="domain" description="Condensin-2 complex subunit H2 C-terminal" evidence="2">
    <location>
        <begin position="768"/>
        <end position="889"/>
    </location>
</feature>
<reference evidence="3 4" key="1">
    <citation type="submission" date="2024-05" db="EMBL/GenBank/DDBJ databases">
        <title>Culex pipiens pipiens assembly and annotation.</title>
        <authorList>
            <person name="Alout H."/>
            <person name="Durand T."/>
        </authorList>
    </citation>
    <scope>NUCLEOTIDE SEQUENCE [LARGE SCALE GENOMIC DNA]</scope>
    <source>
        <strain evidence="3">HA-2024</strain>
        <tissue evidence="3">Whole body</tissue>
    </source>
</reference>
<sequence length="1072" mass="121785">MKRKLNTLELRRLREGGQQQQIEENEELSPSKKRSTESGGRGAVSRVSAARNLFSSGSRSREDPREHQDLTREEIALMFMEVSEKIDRCFDFDIQKWLDRYEARRHGEETNFPEAAMLVMSAAQIYGRKVDYLEDIIMHMGQDQKAREDNEDGGKQAADKPVGRRRAVRFQPQSLSDCFSDLEFSCVDRKTLAFGSLVAPVERIGVDRRNKFQLMQELCNELRTMPTKQRRQEILNRLRDEANIPPIMSSHTAARKNQILDLESGETIGTRYDFQIFLNFIDVRTGSLRPEHDLKRFFQRCDVIDYLYEQQEGERDRDECTAPKPVFPLKPREFKMYIPPEYLRERYRIEIEDTSDFDNELHRAKSSNFRKDPIWKLMNGQPPPPSQEEPVVELDGPPEDVSFSNVLSSSRLDNAVTEDSEPNSSQETTPKEASELNSSQESAIEQEPSSQTTDIHSDAPEPELMALENQQPPSTVPSDPTQQLSQSRLSMESADEGIGGDRESLLSRSCSLDKLSECSPEPPLFFCSGTVLATTAPKTTISLKPALLSLNVLKIPECHLRKHLIFALTMEYKKMKMDLVRKSSSKGKDIFTLKLYSLSHRAPKNPEWVRRPSTPELEDFLGFDEFAEILDGPHGKSLYSLAPPSDGAPSIGSRASTPELDFFGFQNDDPELDEPKPVDDVAKQESVPNYMAVAPEVESTVQPGSQQSTPTRTMSRDSGISDDQNSGDRSRSDSTEETPAISAKTDEPSTAGPLLAPESALNSEKYLQSVTEAKELIEKVNNWHRKLKPILALSEKRNHFDIHAYGTEIISSFGPEVAEEPSSPQLINFAQVMEQKQEDFTARYFLSMLMLANTNNVEIVARNQDPSRLTQKEDIELRLLSRKRHHQEMESMGERIPCDNTQLDEGKPGRGKKRKRRQIEEVEPEAVCGVQRLRVADDDCDEGFLDNIRRMYPDVNGEETMRKRMAFRRGMRRCAYGLSTDERLAEEKPPPSLLTATEQDPDEVLSCPWTMIRAAPRVCTRRQNPATSRCSAEACFEVHFCTWGPNHSHRANLSSTCSYRVCLFCRNSLLTN</sequence>
<feature type="region of interest" description="Disordered" evidence="1">
    <location>
        <begin position="897"/>
        <end position="919"/>
    </location>
</feature>
<feature type="compositionally biased region" description="Polar residues" evidence="1">
    <location>
        <begin position="435"/>
        <end position="454"/>
    </location>
</feature>
<gene>
    <name evidence="3" type="ORF">pipiens_012658</name>
</gene>
<feature type="compositionally biased region" description="Basic and acidic residues" evidence="1">
    <location>
        <begin position="143"/>
        <end position="162"/>
    </location>
</feature>
<organism evidence="3 4">
    <name type="scientific">Culex pipiens pipiens</name>
    <name type="common">Northern house mosquito</name>
    <dbReference type="NCBI Taxonomy" id="38569"/>
    <lineage>
        <taxon>Eukaryota</taxon>
        <taxon>Metazoa</taxon>
        <taxon>Ecdysozoa</taxon>
        <taxon>Arthropoda</taxon>
        <taxon>Hexapoda</taxon>
        <taxon>Insecta</taxon>
        <taxon>Pterygota</taxon>
        <taxon>Neoptera</taxon>
        <taxon>Endopterygota</taxon>
        <taxon>Diptera</taxon>
        <taxon>Nematocera</taxon>
        <taxon>Culicoidea</taxon>
        <taxon>Culicidae</taxon>
        <taxon>Culicinae</taxon>
        <taxon>Culicini</taxon>
        <taxon>Culex</taxon>
        <taxon>Culex</taxon>
    </lineage>
</organism>
<keyword evidence="4" id="KW-1185">Reference proteome</keyword>
<feature type="compositionally biased region" description="Polar residues" evidence="1">
    <location>
        <begin position="402"/>
        <end position="412"/>
    </location>
</feature>
<accession>A0ABD1D490</accession>
<dbReference type="AlphaFoldDB" id="A0ABD1D490"/>
<dbReference type="Proteomes" id="UP001562425">
    <property type="component" value="Unassembled WGS sequence"/>
</dbReference>
<dbReference type="InterPro" id="IPR031737">
    <property type="entry name" value="CNDH2_C"/>
</dbReference>
<feature type="compositionally biased region" description="Polar residues" evidence="1">
    <location>
        <begin position="469"/>
        <end position="490"/>
    </location>
</feature>
<feature type="region of interest" description="Disordered" evidence="1">
    <location>
        <begin position="469"/>
        <end position="503"/>
    </location>
</feature>
<feature type="region of interest" description="Disordered" evidence="1">
    <location>
        <begin position="694"/>
        <end position="760"/>
    </location>
</feature>
<name>A0ABD1D490_CULPP</name>
<dbReference type="InterPro" id="IPR031739">
    <property type="entry name" value="Ncaph2"/>
</dbReference>
<dbReference type="Pfam" id="PF16858">
    <property type="entry name" value="CNDH2_C"/>
    <property type="match status" value="1"/>
</dbReference>
<comment type="caution">
    <text evidence="3">The sequence shown here is derived from an EMBL/GenBank/DDBJ whole genome shotgun (WGS) entry which is preliminary data.</text>
</comment>
<dbReference type="PANTHER" id="PTHR14324:SF3">
    <property type="entry name" value="CONDENSIN-2 COMPLEX SUBUNIT H2"/>
    <property type="match status" value="1"/>
</dbReference>
<evidence type="ECO:0000256" key="1">
    <source>
        <dbReference type="SAM" id="MobiDB-lite"/>
    </source>
</evidence>
<feature type="compositionally biased region" description="Basic and acidic residues" evidence="1">
    <location>
        <begin position="59"/>
        <end position="69"/>
    </location>
</feature>
<dbReference type="PANTHER" id="PTHR14324">
    <property type="entry name" value="CONDENSIN-2 COMPLEX SUBUNIT H2"/>
    <property type="match status" value="1"/>
</dbReference>
<evidence type="ECO:0000313" key="4">
    <source>
        <dbReference type="Proteomes" id="UP001562425"/>
    </source>
</evidence>
<feature type="region of interest" description="Disordered" evidence="1">
    <location>
        <begin position="1"/>
        <end position="69"/>
    </location>
</feature>
<proteinExistence type="predicted"/>
<evidence type="ECO:0000313" key="3">
    <source>
        <dbReference type="EMBL" id="KAL1388271.1"/>
    </source>
</evidence>